<evidence type="ECO:0000256" key="12">
    <source>
        <dbReference type="RuleBase" id="RU004178"/>
    </source>
</evidence>
<gene>
    <name evidence="16" type="ORF">AB675_822</name>
</gene>
<reference evidence="16 17" key="1">
    <citation type="submission" date="2015-06" db="EMBL/GenBank/DDBJ databases">
        <title>Draft genome of the ant-associated black yeast Phialophora attae CBS 131958.</title>
        <authorList>
            <person name="Moreno L.F."/>
            <person name="Stielow B.J."/>
            <person name="de Hoog S."/>
            <person name="Vicente V.A."/>
            <person name="Weiss V.A."/>
            <person name="de Vries M."/>
            <person name="Cruz L.M."/>
            <person name="Souza E.M."/>
        </authorList>
    </citation>
    <scope>NUCLEOTIDE SEQUENCE [LARGE SCALE GENOMIC DNA]</scope>
    <source>
        <strain evidence="16 17">CBS 131958</strain>
    </source>
</reference>
<dbReference type="OrthoDB" id="60315at2759"/>
<comment type="catalytic activity">
    <reaction evidence="10 11">
        <text>N-terminal glycyl-[protein] + tetradecanoyl-CoA = N-tetradecanoylglycyl-[protein] + CoA + H(+)</text>
        <dbReference type="Rhea" id="RHEA:15521"/>
        <dbReference type="Rhea" id="RHEA-COMP:12666"/>
        <dbReference type="Rhea" id="RHEA-COMP:12667"/>
        <dbReference type="ChEBI" id="CHEBI:15378"/>
        <dbReference type="ChEBI" id="CHEBI:57287"/>
        <dbReference type="ChEBI" id="CHEBI:57385"/>
        <dbReference type="ChEBI" id="CHEBI:64723"/>
        <dbReference type="ChEBI" id="CHEBI:133050"/>
        <dbReference type="EC" id="2.3.1.97"/>
    </reaction>
</comment>
<dbReference type="GeneID" id="28740530"/>
<feature type="compositionally biased region" description="Basic and acidic residues" evidence="13">
    <location>
        <begin position="138"/>
        <end position="161"/>
    </location>
</feature>
<comment type="similarity">
    <text evidence="3 12">Belongs to the NMT family.</text>
</comment>
<evidence type="ECO:0000256" key="9">
    <source>
        <dbReference type="ARBA" id="ARBA00023315"/>
    </source>
</evidence>
<comment type="subcellular location">
    <subcellularLocation>
        <location evidence="2">Cytoplasm</location>
    </subcellularLocation>
</comment>
<dbReference type="InterPro" id="IPR022676">
    <property type="entry name" value="NMT_N"/>
</dbReference>
<evidence type="ECO:0000259" key="14">
    <source>
        <dbReference type="Pfam" id="PF01233"/>
    </source>
</evidence>
<protein>
    <recommendedName>
        <fullName evidence="6 11">Glycylpeptide N-tetradecanoyltransferase</fullName>
        <ecNumber evidence="5 11">2.3.1.97</ecNumber>
    </recommendedName>
</protein>
<proteinExistence type="inferred from homology"/>
<dbReference type="InterPro" id="IPR016181">
    <property type="entry name" value="Acyl_CoA_acyltransferase"/>
</dbReference>
<dbReference type="PROSITE" id="PS00975">
    <property type="entry name" value="NMT_1"/>
    <property type="match status" value="1"/>
</dbReference>
<comment type="subunit">
    <text evidence="4">Monomer.</text>
</comment>
<evidence type="ECO:0000256" key="3">
    <source>
        <dbReference type="ARBA" id="ARBA00009469"/>
    </source>
</evidence>
<dbReference type="PROSITE" id="PS00976">
    <property type="entry name" value="NMT_2"/>
    <property type="match status" value="1"/>
</dbReference>
<evidence type="ECO:0000256" key="8">
    <source>
        <dbReference type="ARBA" id="ARBA00022679"/>
    </source>
</evidence>
<dbReference type="Pfam" id="PF02799">
    <property type="entry name" value="NMT_C"/>
    <property type="match status" value="1"/>
</dbReference>
<dbReference type="InterPro" id="IPR022677">
    <property type="entry name" value="NMT_C"/>
</dbReference>
<dbReference type="VEuPathDB" id="FungiDB:AB675_822"/>
<organism evidence="16 17">
    <name type="scientific">Cyphellophora attinorum</name>
    <dbReference type="NCBI Taxonomy" id="1664694"/>
    <lineage>
        <taxon>Eukaryota</taxon>
        <taxon>Fungi</taxon>
        <taxon>Dikarya</taxon>
        <taxon>Ascomycota</taxon>
        <taxon>Pezizomycotina</taxon>
        <taxon>Eurotiomycetes</taxon>
        <taxon>Chaetothyriomycetidae</taxon>
        <taxon>Chaetothyriales</taxon>
        <taxon>Cyphellophoraceae</taxon>
        <taxon>Cyphellophora</taxon>
    </lineage>
</organism>
<keyword evidence="8 11" id="KW-0808">Transferase</keyword>
<dbReference type="FunFam" id="3.40.630.30:FF:000056">
    <property type="entry name" value="Glycylpeptide N-tetradecanoyltransferase"/>
    <property type="match status" value="1"/>
</dbReference>
<feature type="compositionally biased region" description="Basic residues" evidence="13">
    <location>
        <begin position="43"/>
        <end position="54"/>
    </location>
</feature>
<dbReference type="SUPFAM" id="SSF55729">
    <property type="entry name" value="Acyl-CoA N-acyltransferases (Nat)"/>
    <property type="match status" value="2"/>
</dbReference>
<evidence type="ECO:0000313" key="17">
    <source>
        <dbReference type="Proteomes" id="UP000038010"/>
    </source>
</evidence>
<evidence type="ECO:0000313" key="16">
    <source>
        <dbReference type="EMBL" id="KPI45399.1"/>
    </source>
</evidence>
<dbReference type="Pfam" id="PF01233">
    <property type="entry name" value="NMT"/>
    <property type="match status" value="1"/>
</dbReference>
<dbReference type="FunFam" id="3.40.630.30:FF:000042">
    <property type="entry name" value="Glycylpeptide N-tetradecanoyltransferase"/>
    <property type="match status" value="1"/>
</dbReference>
<evidence type="ECO:0000256" key="2">
    <source>
        <dbReference type="ARBA" id="ARBA00004496"/>
    </source>
</evidence>
<dbReference type="InterPro" id="IPR000903">
    <property type="entry name" value="NMT"/>
</dbReference>
<feature type="domain" description="Glycylpeptide N-tetradecanoyltransferase C-terminal" evidence="15">
    <location>
        <begin position="325"/>
        <end position="542"/>
    </location>
</feature>
<dbReference type="STRING" id="1664694.A0A0N0NRZ2"/>
<dbReference type="EC" id="2.3.1.97" evidence="5 11"/>
<evidence type="ECO:0000259" key="15">
    <source>
        <dbReference type="Pfam" id="PF02799"/>
    </source>
</evidence>
<evidence type="ECO:0000256" key="7">
    <source>
        <dbReference type="ARBA" id="ARBA00022490"/>
    </source>
</evidence>
<dbReference type="Gene3D" id="3.40.630.30">
    <property type="match status" value="2"/>
</dbReference>
<evidence type="ECO:0000256" key="5">
    <source>
        <dbReference type="ARBA" id="ARBA00012923"/>
    </source>
</evidence>
<sequence length="544" mass="61140">MAESTPVGAPTSTVPTVESESETEEVVEQQDGQAGTTADGAATKKKKKSKRKKVASAITGGSGDPSRPAAKISQEGMQQIMEANPALKGELSKMSPEAAQEMLKKMDVNQLLTGLSLNGRNQKDMASYKFWSTQPVPRLDEKPGDIQDGPIKEVDPERVPKDPAPLPDGFEWVLLDLNKDDEIKEVYELLTDHYVEDGAATFRFDYSKSFLDWALKAPGWQRDWHIGVRVKKAGGTGKLIASIFGIPTKLRVRKNILDVVEINFLCVHKKLRDKRLAPVLIKEVTRRVNLRGIYQAIYTGGTILPTPVSSCRYYHRSLNWLKLYEVGFSPLPPHSTKQRMITRNALPDKTSTKGWRAMEEKDIDAVLDLLSRYLKRTDLAQEFTREEIEHWLIDRTESKKDRVVWAFVVEDSSTGAITDFSSFYSLESSVLGDAAKIHKKIYAAYLFYYASETAFEKAEKGLKERLQQIMNDTLIEAKNANFDVCNALTLMDNPFFLEQLKFGAGDGQLHYYLFNWRTTPVSGGVDKRMTPDEGQRNGVGIVML</sequence>
<feature type="compositionally biased region" description="Acidic residues" evidence="13">
    <location>
        <begin position="19"/>
        <end position="28"/>
    </location>
</feature>
<evidence type="ECO:0000256" key="13">
    <source>
        <dbReference type="SAM" id="MobiDB-lite"/>
    </source>
</evidence>
<evidence type="ECO:0000256" key="10">
    <source>
        <dbReference type="ARBA" id="ARBA00048276"/>
    </source>
</evidence>
<feature type="domain" description="Glycylpeptide N-tetradecanoyltransferase N-terminal" evidence="14">
    <location>
        <begin position="153"/>
        <end position="311"/>
    </location>
</feature>
<name>A0A0N0NRZ2_9EURO</name>
<dbReference type="EMBL" id="LFJN01000001">
    <property type="protein sequence ID" value="KPI45399.1"/>
    <property type="molecule type" value="Genomic_DNA"/>
</dbReference>
<accession>A0A0N0NRZ2</accession>
<dbReference type="PANTHER" id="PTHR11377:SF5">
    <property type="entry name" value="GLYCYLPEPTIDE N-TETRADECANOYLTRANSFERASE"/>
    <property type="match status" value="1"/>
</dbReference>
<evidence type="ECO:0000256" key="1">
    <source>
        <dbReference type="ARBA" id="ARBA00003900"/>
    </source>
</evidence>
<evidence type="ECO:0000256" key="6">
    <source>
        <dbReference type="ARBA" id="ARBA00022240"/>
    </source>
</evidence>
<comment type="caution">
    <text evidence="16">The sequence shown here is derived from an EMBL/GenBank/DDBJ whole genome shotgun (WGS) entry which is preliminary data.</text>
</comment>
<evidence type="ECO:0000256" key="4">
    <source>
        <dbReference type="ARBA" id="ARBA00011245"/>
    </source>
</evidence>
<dbReference type="Proteomes" id="UP000038010">
    <property type="component" value="Unassembled WGS sequence"/>
</dbReference>
<dbReference type="GO" id="GO:0005737">
    <property type="term" value="C:cytoplasm"/>
    <property type="evidence" value="ECO:0007669"/>
    <property type="project" value="UniProtKB-SubCell"/>
</dbReference>
<keyword evidence="7" id="KW-0963">Cytoplasm</keyword>
<feature type="region of interest" description="Disordered" evidence="13">
    <location>
        <begin position="137"/>
        <end position="162"/>
    </location>
</feature>
<dbReference type="InterPro" id="IPR022678">
    <property type="entry name" value="NMT_CS"/>
</dbReference>
<dbReference type="PIRSF" id="PIRSF015892">
    <property type="entry name" value="N-myristl_transf"/>
    <property type="match status" value="1"/>
</dbReference>
<feature type="compositionally biased region" description="Low complexity" evidence="13">
    <location>
        <begin position="29"/>
        <end position="41"/>
    </location>
</feature>
<keyword evidence="9 11" id="KW-0012">Acyltransferase</keyword>
<keyword evidence="17" id="KW-1185">Reference proteome</keyword>
<dbReference type="GO" id="GO:0004379">
    <property type="term" value="F:glycylpeptide N-tetradecanoyltransferase activity"/>
    <property type="evidence" value="ECO:0007669"/>
    <property type="project" value="UniProtKB-EC"/>
</dbReference>
<dbReference type="PANTHER" id="PTHR11377">
    <property type="entry name" value="N-MYRISTOYL TRANSFERASE"/>
    <property type="match status" value="1"/>
</dbReference>
<feature type="region of interest" description="Disordered" evidence="13">
    <location>
        <begin position="1"/>
        <end position="76"/>
    </location>
</feature>
<evidence type="ECO:0000256" key="11">
    <source>
        <dbReference type="RuleBase" id="RU000586"/>
    </source>
</evidence>
<comment type="function">
    <text evidence="1 11">Adds a myristoyl group to the N-terminal glycine residue of certain cellular proteins.</text>
</comment>
<dbReference type="AlphaFoldDB" id="A0A0N0NRZ2"/>
<dbReference type="RefSeq" id="XP_018005362.1">
    <property type="nucleotide sequence ID" value="XM_018148659.1"/>
</dbReference>